<feature type="compositionally biased region" description="Basic and acidic residues" evidence="6">
    <location>
        <begin position="66"/>
        <end position="82"/>
    </location>
</feature>
<dbReference type="InterPro" id="IPR011009">
    <property type="entry name" value="Kinase-like_dom_sf"/>
</dbReference>
<keyword evidence="1" id="KW-0723">Serine/threonine-protein kinase</keyword>
<feature type="compositionally biased region" description="Low complexity" evidence="6">
    <location>
        <begin position="8"/>
        <end position="19"/>
    </location>
</feature>
<evidence type="ECO:0000256" key="2">
    <source>
        <dbReference type="ARBA" id="ARBA00022679"/>
    </source>
</evidence>
<keyword evidence="7" id="KW-1133">Transmembrane helix</keyword>
<dbReference type="PROSITE" id="PS00108">
    <property type="entry name" value="PROTEIN_KINASE_ST"/>
    <property type="match status" value="1"/>
</dbReference>
<dbReference type="Proteomes" id="UP000658320">
    <property type="component" value="Unassembled WGS sequence"/>
</dbReference>
<feature type="region of interest" description="Disordered" evidence="6">
    <location>
        <begin position="63"/>
        <end position="82"/>
    </location>
</feature>
<evidence type="ECO:0000259" key="8">
    <source>
        <dbReference type="PROSITE" id="PS50011"/>
    </source>
</evidence>
<protein>
    <recommendedName>
        <fullName evidence="8">Protein kinase domain-containing protein</fullName>
    </recommendedName>
</protein>
<proteinExistence type="predicted"/>
<dbReference type="InterPro" id="IPR000719">
    <property type="entry name" value="Prot_kinase_dom"/>
</dbReference>
<dbReference type="GO" id="GO:0005524">
    <property type="term" value="F:ATP binding"/>
    <property type="evidence" value="ECO:0007669"/>
    <property type="project" value="UniProtKB-KW"/>
</dbReference>
<sequence>MTFPVDPPGGADPDGFQAADPHDGLAAPTLVDPDPAAGRALGPDPRPDPDRLPPSLTDRFQLLEPLPRHGERTEDRRAEAGHSAELRASVFRVQDRLAPDRPVRVLKWFHPAAVPDARVTALLRPDLHAGLSYVLEEGTADGAPYHLLPSHGSSDLAAYLRGQDGRRMPADGIRATVARLHGALAALHAAEVVHRDVKPSNLVLGDYGHPAEGLVLVDFGIAVAGPFPVTAPAGWSGTLRYSSPQAVLHRAAVRPEDDWWALGMVVAEAALGRHPIPHTEPSTVGQAVVEGDFGLERIGDRRLRLLCEGLLTQRPEHRWGAPQVEEWLTGGTPRVMPRIPGQRTAPRPAPAPAPDAPAFSHAGRTFTDPVRLGEEFDAHWEAMVSRLNRGRERARLRAWLAEFRPEGDAPRAEALDVLLDGLRGRPTPGTLIDLIGWLAPRQEPSYRGIPLGMADLPDFATAAAAGEGQCVSVMADLHAHHLLVRLGHRRGGEELAYVDQRWHEHHREWAAAVELLDRVPELAAPRERVREAVAVRPRLTAELLQLAARPAQVTRQLREDVRQARDGLPAPVPWFARLAEDSRPVTLLLALRLHPLALEQARERRRADEEARLLRASDRQARQFLLVMRRLELPVMLGRAAGGALLLFFPHTFVVGLADVYDAPQTTVLTAWLLSVPSLAALLAVECWTAWYIGYRYHPDFSLMGQLSRRALPLTRLVRGGRRGRLLRALPTLAGLAAVGLVAWGTFRLAVWIWPLATVLGLLISAFLRARAWRRHRAEARSRPLPPTDPTAGGTRTGGTT</sequence>
<keyword evidence="5" id="KW-0067">ATP-binding</keyword>
<name>A0A918C1E4_9ACTN</name>
<reference evidence="9" key="2">
    <citation type="submission" date="2020-09" db="EMBL/GenBank/DDBJ databases">
        <authorList>
            <person name="Sun Q."/>
            <person name="Ohkuma M."/>
        </authorList>
    </citation>
    <scope>NUCLEOTIDE SEQUENCE</scope>
    <source>
        <strain evidence="9">JCM 4346</strain>
    </source>
</reference>
<feature type="region of interest" description="Disordered" evidence="6">
    <location>
        <begin position="1"/>
        <end position="57"/>
    </location>
</feature>
<keyword evidence="10" id="KW-1185">Reference proteome</keyword>
<comment type="caution">
    <text evidence="9">The sequence shown here is derived from an EMBL/GenBank/DDBJ whole genome shotgun (WGS) entry which is preliminary data.</text>
</comment>
<accession>A0A918C1E4</accession>
<dbReference type="AlphaFoldDB" id="A0A918C1E4"/>
<dbReference type="SMART" id="SM00220">
    <property type="entry name" value="S_TKc"/>
    <property type="match status" value="1"/>
</dbReference>
<evidence type="ECO:0000313" key="10">
    <source>
        <dbReference type="Proteomes" id="UP000658320"/>
    </source>
</evidence>
<organism evidence="9 10">
    <name type="scientific">Streptomyces aurantiogriseus</name>
    <dbReference type="NCBI Taxonomy" id="66870"/>
    <lineage>
        <taxon>Bacteria</taxon>
        <taxon>Bacillati</taxon>
        <taxon>Actinomycetota</taxon>
        <taxon>Actinomycetes</taxon>
        <taxon>Kitasatosporales</taxon>
        <taxon>Streptomycetaceae</taxon>
        <taxon>Streptomyces</taxon>
    </lineage>
</organism>
<feature type="transmembrane region" description="Helical" evidence="7">
    <location>
        <begin position="726"/>
        <end position="745"/>
    </location>
</feature>
<dbReference type="RefSeq" id="WP_189933238.1">
    <property type="nucleotide sequence ID" value="NZ_BMSX01000003.1"/>
</dbReference>
<feature type="transmembrane region" description="Helical" evidence="7">
    <location>
        <begin position="636"/>
        <end position="658"/>
    </location>
</feature>
<dbReference type="PANTHER" id="PTHR24351">
    <property type="entry name" value="RIBOSOMAL PROTEIN S6 KINASE"/>
    <property type="match status" value="1"/>
</dbReference>
<keyword evidence="2" id="KW-0808">Transferase</keyword>
<reference evidence="9" key="1">
    <citation type="journal article" date="2014" name="Int. J. Syst. Evol. Microbiol.">
        <title>Complete genome sequence of Corynebacterium casei LMG S-19264T (=DSM 44701T), isolated from a smear-ripened cheese.</title>
        <authorList>
            <consortium name="US DOE Joint Genome Institute (JGI-PGF)"/>
            <person name="Walter F."/>
            <person name="Albersmeier A."/>
            <person name="Kalinowski J."/>
            <person name="Ruckert C."/>
        </authorList>
    </citation>
    <scope>NUCLEOTIDE SEQUENCE</scope>
    <source>
        <strain evidence="9">JCM 4346</strain>
    </source>
</reference>
<keyword evidence="7" id="KW-0812">Transmembrane</keyword>
<dbReference type="Pfam" id="PF00069">
    <property type="entry name" value="Pkinase"/>
    <property type="match status" value="1"/>
</dbReference>
<dbReference type="EMBL" id="BMSX01000003">
    <property type="protein sequence ID" value="GGQ99349.1"/>
    <property type="molecule type" value="Genomic_DNA"/>
</dbReference>
<feature type="region of interest" description="Disordered" evidence="6">
    <location>
        <begin position="341"/>
        <end position="362"/>
    </location>
</feature>
<keyword evidence="7" id="KW-0472">Membrane</keyword>
<evidence type="ECO:0000256" key="3">
    <source>
        <dbReference type="ARBA" id="ARBA00022741"/>
    </source>
</evidence>
<feature type="region of interest" description="Disordered" evidence="6">
    <location>
        <begin position="779"/>
        <end position="801"/>
    </location>
</feature>
<evidence type="ECO:0000256" key="1">
    <source>
        <dbReference type="ARBA" id="ARBA00022527"/>
    </source>
</evidence>
<keyword evidence="3" id="KW-0547">Nucleotide-binding</keyword>
<evidence type="ECO:0000313" key="9">
    <source>
        <dbReference type="EMBL" id="GGQ99349.1"/>
    </source>
</evidence>
<feature type="transmembrane region" description="Helical" evidence="7">
    <location>
        <begin position="751"/>
        <end position="768"/>
    </location>
</feature>
<evidence type="ECO:0000256" key="6">
    <source>
        <dbReference type="SAM" id="MobiDB-lite"/>
    </source>
</evidence>
<feature type="domain" description="Protein kinase" evidence="8">
    <location>
        <begin position="72"/>
        <end position="328"/>
    </location>
</feature>
<dbReference type="GO" id="GO:0004674">
    <property type="term" value="F:protein serine/threonine kinase activity"/>
    <property type="evidence" value="ECO:0007669"/>
    <property type="project" value="UniProtKB-KW"/>
</dbReference>
<evidence type="ECO:0000256" key="7">
    <source>
        <dbReference type="SAM" id="Phobius"/>
    </source>
</evidence>
<dbReference type="PROSITE" id="PS50011">
    <property type="entry name" value="PROTEIN_KINASE_DOM"/>
    <property type="match status" value="1"/>
</dbReference>
<gene>
    <name evidence="9" type="ORF">GCM10010251_13040</name>
</gene>
<dbReference type="InterPro" id="IPR008271">
    <property type="entry name" value="Ser/Thr_kinase_AS"/>
</dbReference>
<evidence type="ECO:0000256" key="4">
    <source>
        <dbReference type="ARBA" id="ARBA00022777"/>
    </source>
</evidence>
<dbReference type="Gene3D" id="1.10.510.10">
    <property type="entry name" value="Transferase(Phosphotransferase) domain 1"/>
    <property type="match status" value="1"/>
</dbReference>
<evidence type="ECO:0000256" key="5">
    <source>
        <dbReference type="ARBA" id="ARBA00022840"/>
    </source>
</evidence>
<keyword evidence="4" id="KW-0418">Kinase</keyword>
<dbReference type="SUPFAM" id="SSF56112">
    <property type="entry name" value="Protein kinase-like (PK-like)"/>
    <property type="match status" value="1"/>
</dbReference>